<dbReference type="EMBL" id="PJQY01002481">
    <property type="protein sequence ID" value="PQP93189.1"/>
    <property type="molecule type" value="Genomic_DNA"/>
</dbReference>
<name>A0A314XLL8_PRUYE</name>
<evidence type="ECO:0000313" key="1">
    <source>
        <dbReference type="EMBL" id="PQP93189.1"/>
    </source>
</evidence>
<evidence type="ECO:0000313" key="2">
    <source>
        <dbReference type="Proteomes" id="UP000250321"/>
    </source>
</evidence>
<accession>A0A314XLL8</accession>
<reference evidence="1 2" key="1">
    <citation type="submission" date="2018-02" db="EMBL/GenBank/DDBJ databases">
        <title>Draft genome of wild Prunus yedoensis var. nudiflora.</title>
        <authorList>
            <person name="Baek S."/>
            <person name="Kim J.-H."/>
            <person name="Choi K."/>
            <person name="Kim G.-B."/>
            <person name="Cho A."/>
            <person name="Jang H."/>
            <person name="Shin C.-H."/>
            <person name="Yu H.-J."/>
            <person name="Mun J.-H."/>
        </authorList>
    </citation>
    <scope>NUCLEOTIDE SEQUENCE [LARGE SCALE GENOMIC DNA]</scope>
    <source>
        <strain evidence="2">cv. Jeju island</strain>
        <tissue evidence="1">Leaf</tissue>
    </source>
</reference>
<gene>
    <name evidence="1" type="ORF">Pyn_21519</name>
</gene>
<keyword evidence="2" id="KW-1185">Reference proteome</keyword>
<dbReference type="AlphaFoldDB" id="A0A314XLL8"/>
<dbReference type="Proteomes" id="UP000250321">
    <property type="component" value="Unassembled WGS sequence"/>
</dbReference>
<comment type="caution">
    <text evidence="1">The sequence shown here is derived from an EMBL/GenBank/DDBJ whole genome shotgun (WGS) entry which is preliminary data.</text>
</comment>
<organism evidence="1 2">
    <name type="scientific">Prunus yedoensis var. nudiflora</name>
    <dbReference type="NCBI Taxonomy" id="2094558"/>
    <lineage>
        <taxon>Eukaryota</taxon>
        <taxon>Viridiplantae</taxon>
        <taxon>Streptophyta</taxon>
        <taxon>Embryophyta</taxon>
        <taxon>Tracheophyta</taxon>
        <taxon>Spermatophyta</taxon>
        <taxon>Magnoliopsida</taxon>
        <taxon>eudicotyledons</taxon>
        <taxon>Gunneridae</taxon>
        <taxon>Pentapetalae</taxon>
        <taxon>rosids</taxon>
        <taxon>fabids</taxon>
        <taxon>Rosales</taxon>
        <taxon>Rosaceae</taxon>
        <taxon>Amygdaloideae</taxon>
        <taxon>Amygdaleae</taxon>
        <taxon>Prunus</taxon>
    </lineage>
</organism>
<protein>
    <submittedName>
        <fullName evidence="1">Uncharacterized protein</fullName>
    </submittedName>
</protein>
<proteinExistence type="predicted"/>
<sequence>MAFEVCDCSFCEHGVGGSTREGRWLVNMRSTAGSRTEKTTITRESKPRFGSVPWAETSCGLCSIPAAGLGHLEPLGPLEMLFCSS</sequence>